<evidence type="ECO:0000313" key="2">
    <source>
        <dbReference type="EMBL" id="CAG8617084.1"/>
    </source>
</evidence>
<comment type="caution">
    <text evidence="2">The sequence shown here is derived from an EMBL/GenBank/DDBJ whole genome shotgun (WGS) entry which is preliminary data.</text>
</comment>
<proteinExistence type="predicted"/>
<feature type="region of interest" description="Disordered" evidence="1">
    <location>
        <begin position="137"/>
        <end position="158"/>
    </location>
</feature>
<dbReference type="SUPFAM" id="SSF47095">
    <property type="entry name" value="HMG-box"/>
    <property type="match status" value="1"/>
</dbReference>
<dbReference type="AlphaFoldDB" id="A0A9N9CVF1"/>
<dbReference type="Proteomes" id="UP000789342">
    <property type="component" value="Unassembled WGS sequence"/>
</dbReference>
<organism evidence="2 3">
    <name type="scientific">Acaulospora morrowiae</name>
    <dbReference type="NCBI Taxonomy" id="94023"/>
    <lineage>
        <taxon>Eukaryota</taxon>
        <taxon>Fungi</taxon>
        <taxon>Fungi incertae sedis</taxon>
        <taxon>Mucoromycota</taxon>
        <taxon>Glomeromycotina</taxon>
        <taxon>Glomeromycetes</taxon>
        <taxon>Diversisporales</taxon>
        <taxon>Acaulosporaceae</taxon>
        <taxon>Acaulospora</taxon>
    </lineage>
</organism>
<reference evidence="2" key="1">
    <citation type="submission" date="2021-06" db="EMBL/GenBank/DDBJ databases">
        <authorList>
            <person name="Kallberg Y."/>
            <person name="Tangrot J."/>
            <person name="Rosling A."/>
        </authorList>
    </citation>
    <scope>NUCLEOTIDE SEQUENCE</scope>
    <source>
        <strain evidence="2">CL551</strain>
    </source>
</reference>
<dbReference type="InterPro" id="IPR036910">
    <property type="entry name" value="HMG_box_dom_sf"/>
</dbReference>
<evidence type="ECO:0000256" key="1">
    <source>
        <dbReference type="SAM" id="MobiDB-lite"/>
    </source>
</evidence>
<gene>
    <name evidence="2" type="ORF">AMORRO_LOCUS8490</name>
</gene>
<dbReference type="PROSITE" id="PS01137">
    <property type="entry name" value="TATD_1"/>
    <property type="match status" value="1"/>
</dbReference>
<sequence>MIVINVQDHSHMNSSRNNESIKILFKRPPFPPNIDPVEIAKKRFVKMRDPKKINSRGPNCFMIYRSYCTSINGASRSRRRNRIPMTTLSMMIAESWDSEPQVVKNYYKELSALTEVELIKQRRRNEIQFLPCEEKCKNPRSPDDNSRKINPKDFDPPTMEDLKLNAENNESRLLDSHEHLDWAPFTYEPLEMFACSDHGILECPCQYSAF</sequence>
<accession>A0A9N9CVF1</accession>
<dbReference type="OrthoDB" id="5598240at2759"/>
<evidence type="ECO:0000313" key="3">
    <source>
        <dbReference type="Proteomes" id="UP000789342"/>
    </source>
</evidence>
<name>A0A9N9CVF1_9GLOM</name>
<dbReference type="InterPro" id="IPR018228">
    <property type="entry name" value="DNase_TatD-rel_CS"/>
</dbReference>
<dbReference type="Gene3D" id="1.10.30.10">
    <property type="entry name" value="High mobility group box domain"/>
    <property type="match status" value="1"/>
</dbReference>
<dbReference type="EMBL" id="CAJVPV010007290">
    <property type="protein sequence ID" value="CAG8617084.1"/>
    <property type="molecule type" value="Genomic_DNA"/>
</dbReference>
<keyword evidence="3" id="KW-1185">Reference proteome</keyword>
<protein>
    <submittedName>
        <fullName evidence="2">2491_t:CDS:1</fullName>
    </submittedName>
</protein>